<dbReference type="PANTHER" id="PTHR43792:SF1">
    <property type="entry name" value="N-ACETYLTRANSFERASE DOMAIN-CONTAINING PROTEIN"/>
    <property type="match status" value="1"/>
</dbReference>
<sequence length="190" mass="22418">MFDKTIFESLHTPRFTLYKLTPDNYQEFLKNATDKQLVECLGIDPEEILVERRKAEHGFRTYNKSYLMFIITDTQNNRAIGHCGYHTWYLEHDRAEIGYALYNNSYKAKGVMSEVLTRVLDYGFEKMNLQRVEAFIGPNNEASLRLIEKFGFVQEGQLRNHFFKNGKWEDSIVYSKLKTEYKPLSESETL</sequence>
<keyword evidence="3" id="KW-1185">Reference proteome</keyword>
<feature type="domain" description="N-acetyltransferase" evidence="1">
    <location>
        <begin position="15"/>
        <end position="179"/>
    </location>
</feature>
<reference evidence="2 3" key="1">
    <citation type="submission" date="2019-11" db="EMBL/GenBank/DDBJ databases">
        <title>Genome of Strain BIT-d1.</title>
        <authorList>
            <person name="Yang Y."/>
        </authorList>
    </citation>
    <scope>NUCLEOTIDE SEQUENCE [LARGE SCALE GENOMIC DNA]</scope>
    <source>
        <strain evidence="2 3">BIT-d1</strain>
    </source>
</reference>
<dbReference type="InterPro" id="IPR016181">
    <property type="entry name" value="Acyl_CoA_acyltransferase"/>
</dbReference>
<evidence type="ECO:0000313" key="3">
    <source>
        <dbReference type="Proteomes" id="UP000438760"/>
    </source>
</evidence>
<accession>A0A6I3LLT4</accession>
<dbReference type="Proteomes" id="UP000438760">
    <property type="component" value="Unassembled WGS sequence"/>
</dbReference>
<dbReference type="SUPFAM" id="SSF55729">
    <property type="entry name" value="Acyl-CoA N-acyltransferases (Nat)"/>
    <property type="match status" value="1"/>
</dbReference>
<dbReference type="RefSeq" id="WP_155092280.1">
    <property type="nucleotide sequence ID" value="NZ_WMJX01000016.1"/>
</dbReference>
<proteinExistence type="predicted"/>
<keyword evidence="2" id="KW-0808">Transferase</keyword>
<name>A0A6I3LLT4_9FLAO</name>
<organism evidence="2 3">
    <name type="scientific">Myroides albus</name>
    <dbReference type="NCBI Taxonomy" id="2562892"/>
    <lineage>
        <taxon>Bacteria</taxon>
        <taxon>Pseudomonadati</taxon>
        <taxon>Bacteroidota</taxon>
        <taxon>Flavobacteriia</taxon>
        <taxon>Flavobacteriales</taxon>
        <taxon>Flavobacteriaceae</taxon>
        <taxon>Myroides</taxon>
    </lineage>
</organism>
<dbReference type="Gene3D" id="3.40.630.30">
    <property type="match status" value="1"/>
</dbReference>
<comment type="caution">
    <text evidence="2">The sequence shown here is derived from an EMBL/GenBank/DDBJ whole genome shotgun (WGS) entry which is preliminary data.</text>
</comment>
<dbReference type="Pfam" id="PF13302">
    <property type="entry name" value="Acetyltransf_3"/>
    <property type="match status" value="1"/>
</dbReference>
<dbReference type="InterPro" id="IPR000182">
    <property type="entry name" value="GNAT_dom"/>
</dbReference>
<dbReference type="EMBL" id="WMJX01000016">
    <property type="protein sequence ID" value="MTG98250.1"/>
    <property type="molecule type" value="Genomic_DNA"/>
</dbReference>
<dbReference type="OrthoDB" id="9811523at2"/>
<evidence type="ECO:0000259" key="1">
    <source>
        <dbReference type="PROSITE" id="PS51186"/>
    </source>
</evidence>
<dbReference type="InterPro" id="IPR051531">
    <property type="entry name" value="N-acetyltransferase"/>
</dbReference>
<dbReference type="GO" id="GO:0016747">
    <property type="term" value="F:acyltransferase activity, transferring groups other than amino-acyl groups"/>
    <property type="evidence" value="ECO:0007669"/>
    <property type="project" value="InterPro"/>
</dbReference>
<dbReference type="PROSITE" id="PS51186">
    <property type="entry name" value="GNAT"/>
    <property type="match status" value="1"/>
</dbReference>
<protein>
    <submittedName>
        <fullName evidence="2">GNAT family N-acetyltransferase</fullName>
    </submittedName>
</protein>
<evidence type="ECO:0000313" key="2">
    <source>
        <dbReference type="EMBL" id="MTG98250.1"/>
    </source>
</evidence>
<dbReference type="AlphaFoldDB" id="A0A6I3LLT4"/>
<gene>
    <name evidence="2" type="ORF">GJV76_08920</name>
</gene>
<dbReference type="PANTHER" id="PTHR43792">
    <property type="entry name" value="GNAT FAMILY, PUTATIVE (AFU_ORTHOLOGUE AFUA_3G00765)-RELATED-RELATED"/>
    <property type="match status" value="1"/>
</dbReference>